<comment type="caution">
    <text evidence="2">The sequence shown here is derived from an EMBL/GenBank/DDBJ whole genome shotgun (WGS) entry which is preliminary data.</text>
</comment>
<evidence type="ECO:0000313" key="2">
    <source>
        <dbReference type="EMBL" id="NBE50818.1"/>
    </source>
</evidence>
<keyword evidence="1" id="KW-0472">Membrane</keyword>
<protein>
    <submittedName>
        <fullName evidence="2">Uncharacterized protein</fullName>
    </submittedName>
</protein>
<proteinExistence type="predicted"/>
<sequence length="49" mass="5057">MHGGLPFIGISTLIYGAVGLVVLAVSVVRTRIRDDEATDDPMTSGGAAR</sequence>
<evidence type="ECO:0000256" key="1">
    <source>
        <dbReference type="SAM" id="Phobius"/>
    </source>
</evidence>
<keyword evidence="1" id="KW-0812">Transmembrane</keyword>
<feature type="transmembrane region" description="Helical" evidence="1">
    <location>
        <begin position="6"/>
        <end position="28"/>
    </location>
</feature>
<name>A0A964UN34_9ACTN</name>
<accession>A0A964UN34</accession>
<keyword evidence="3" id="KW-1185">Reference proteome</keyword>
<dbReference type="AlphaFoldDB" id="A0A964UN34"/>
<gene>
    <name evidence="2" type="ORF">GUY60_05130</name>
</gene>
<keyword evidence="1" id="KW-1133">Transmembrane helix</keyword>
<evidence type="ECO:0000313" key="3">
    <source>
        <dbReference type="Proteomes" id="UP000598297"/>
    </source>
</evidence>
<organism evidence="2 3">
    <name type="scientific">Streptomyces boluensis</name>
    <dbReference type="NCBI Taxonomy" id="1775135"/>
    <lineage>
        <taxon>Bacteria</taxon>
        <taxon>Bacillati</taxon>
        <taxon>Actinomycetota</taxon>
        <taxon>Actinomycetes</taxon>
        <taxon>Kitasatosporales</taxon>
        <taxon>Streptomycetaceae</taxon>
        <taxon>Streptomyces</taxon>
    </lineage>
</organism>
<dbReference type="RefSeq" id="WP_161694217.1">
    <property type="nucleotide sequence ID" value="NZ_JAAAHS010000021.1"/>
</dbReference>
<reference evidence="2" key="1">
    <citation type="submission" date="2020-01" db="EMBL/GenBank/DDBJ databases">
        <title>Whole-genome analyses of novel actinobacteria.</title>
        <authorList>
            <person name="Sahin N."/>
        </authorList>
    </citation>
    <scope>NUCLEOTIDE SEQUENCE</scope>
    <source>
        <strain evidence="2">YC537</strain>
    </source>
</reference>
<dbReference type="EMBL" id="JAAAHS010000021">
    <property type="protein sequence ID" value="NBE50818.1"/>
    <property type="molecule type" value="Genomic_DNA"/>
</dbReference>
<dbReference type="Proteomes" id="UP000598297">
    <property type="component" value="Unassembled WGS sequence"/>
</dbReference>